<dbReference type="GO" id="GO:0016887">
    <property type="term" value="F:ATP hydrolysis activity"/>
    <property type="evidence" value="ECO:0007669"/>
    <property type="project" value="InterPro"/>
</dbReference>
<keyword evidence="9" id="KW-0067">ATP-binding</keyword>
<comment type="subcellular location">
    <subcellularLocation>
        <location evidence="1">Cell membrane</location>
        <topology evidence="1">Multi-pass membrane protein</topology>
    </subcellularLocation>
</comment>
<dbReference type="RefSeq" id="WP_114015192.1">
    <property type="nucleotide sequence ID" value="NZ_QOIM01000028.1"/>
</dbReference>
<evidence type="ECO:0000256" key="3">
    <source>
        <dbReference type="ARBA" id="ARBA00022989"/>
    </source>
</evidence>
<dbReference type="PROSITE" id="PS00211">
    <property type="entry name" value="ABC_TRANSPORTER_1"/>
    <property type="match status" value="1"/>
</dbReference>
<dbReference type="Pfam" id="PF00664">
    <property type="entry name" value="ABC_membrane"/>
    <property type="match status" value="1"/>
</dbReference>
<sequence>MAGSRRSSQAPSTPSRPPEAEQATQPAPRSPRTVFAQSLRRHAGRLAVGWLLLAVHQAAEAAVPIAIGVIIDRAVSAGDPTALAWSVASLAALFAVLALAWRNGARQGVTSLEREAHQLRVDVARTALDPRGRRTGLRTGELLAVASSDAQKTALIIRAVSLGIGALCAIVVSSVALLVIDVPLGLGVLAGVTLSVLLNARVSPRLTRHSAALQKATGQATAMAADLLGGVRTLRGIGARSAALERYREAGDAALRAGLRAATTTGLHQGVTVAGSGLFLAGVAGFAGWAALTGRLTVGQLVTVTGLAQFLAEPLRTLGFCGRIAAGARASARRWAGVVDAAPQVSAGTLAAVRESADLTLRRVRYRTLDGLDLHAAHGRLTAVVAYDPRDADALLAVVSGQASAHEGEVLVAGVPAGELTLDAMRRTVHVEQHDVALFEGSVRENLTAGREHGQAPVAAAVTAAAADDIVALHSAGLDHQVTERGASLSGGQRQRIALARALLAAPPVLVLHEPTTAVDAVTEEVIAHRLADHRRGHCTVVITSSPALLARADQVVVIEDGRATRTGTHTRLAASDAGYRKAVLR</sequence>
<dbReference type="Proteomes" id="UP000253507">
    <property type="component" value="Unassembled WGS sequence"/>
</dbReference>
<keyword evidence="4 6" id="KW-0472">Membrane</keyword>
<dbReference type="Gene3D" id="3.40.50.300">
    <property type="entry name" value="P-loop containing nucleotide triphosphate hydrolases"/>
    <property type="match status" value="1"/>
</dbReference>
<organism evidence="9 10">
    <name type="scientific">Streptomyces reniochalinae</name>
    <dbReference type="NCBI Taxonomy" id="2250578"/>
    <lineage>
        <taxon>Bacteria</taxon>
        <taxon>Bacillati</taxon>
        <taxon>Actinomycetota</taxon>
        <taxon>Actinomycetes</taxon>
        <taxon>Kitasatosporales</taxon>
        <taxon>Streptomycetaceae</taxon>
        <taxon>Streptomyces</taxon>
    </lineage>
</organism>
<evidence type="ECO:0000256" key="6">
    <source>
        <dbReference type="SAM" id="Phobius"/>
    </source>
</evidence>
<reference evidence="9 10" key="1">
    <citation type="submission" date="2018-06" db="EMBL/GenBank/DDBJ databases">
        <title>Streptomyces reniochalinae sp. nov. and Streptomyces diacarnus sp. nov. from marine sponges.</title>
        <authorList>
            <person name="Li L."/>
        </authorList>
    </citation>
    <scope>NUCLEOTIDE SEQUENCE [LARGE SCALE GENOMIC DNA]</scope>
    <source>
        <strain evidence="9 10">LHW50302</strain>
    </source>
</reference>
<evidence type="ECO:0000256" key="2">
    <source>
        <dbReference type="ARBA" id="ARBA00022692"/>
    </source>
</evidence>
<feature type="transmembrane region" description="Helical" evidence="6">
    <location>
        <begin position="155"/>
        <end position="176"/>
    </location>
</feature>
<keyword evidence="2 6" id="KW-0812">Transmembrane</keyword>
<evidence type="ECO:0000256" key="4">
    <source>
        <dbReference type="ARBA" id="ARBA00023136"/>
    </source>
</evidence>
<accession>A0A367EQC8</accession>
<dbReference type="InterPro" id="IPR011527">
    <property type="entry name" value="ABC1_TM_dom"/>
</dbReference>
<evidence type="ECO:0000259" key="7">
    <source>
        <dbReference type="PROSITE" id="PS50893"/>
    </source>
</evidence>
<dbReference type="InterPro" id="IPR017871">
    <property type="entry name" value="ABC_transporter-like_CS"/>
</dbReference>
<dbReference type="OrthoDB" id="4966664at2"/>
<feature type="domain" description="ABC transmembrane type-1" evidence="8">
    <location>
        <begin position="51"/>
        <end position="327"/>
    </location>
</feature>
<dbReference type="InterPro" id="IPR003439">
    <property type="entry name" value="ABC_transporter-like_ATP-bd"/>
</dbReference>
<dbReference type="PANTHER" id="PTHR43394">
    <property type="entry name" value="ATP-DEPENDENT PERMEASE MDL1, MITOCHONDRIAL"/>
    <property type="match status" value="1"/>
</dbReference>
<keyword evidence="9" id="KW-0547">Nucleotide-binding</keyword>
<dbReference type="Pfam" id="PF00005">
    <property type="entry name" value="ABC_tran"/>
    <property type="match status" value="1"/>
</dbReference>
<name>A0A367EQC8_9ACTN</name>
<dbReference type="PANTHER" id="PTHR43394:SF1">
    <property type="entry name" value="ATP-BINDING CASSETTE SUB-FAMILY B MEMBER 10, MITOCHONDRIAL"/>
    <property type="match status" value="1"/>
</dbReference>
<dbReference type="Gene3D" id="1.20.1560.10">
    <property type="entry name" value="ABC transporter type 1, transmembrane domain"/>
    <property type="match status" value="1"/>
</dbReference>
<evidence type="ECO:0000313" key="9">
    <source>
        <dbReference type="EMBL" id="RCG20316.1"/>
    </source>
</evidence>
<dbReference type="GO" id="GO:0015421">
    <property type="term" value="F:ABC-type oligopeptide transporter activity"/>
    <property type="evidence" value="ECO:0007669"/>
    <property type="project" value="TreeGrafter"/>
</dbReference>
<dbReference type="PROSITE" id="PS50893">
    <property type="entry name" value="ABC_TRANSPORTER_2"/>
    <property type="match status" value="1"/>
</dbReference>
<feature type="transmembrane region" description="Helical" evidence="6">
    <location>
        <begin position="47"/>
        <end position="71"/>
    </location>
</feature>
<dbReference type="AlphaFoldDB" id="A0A367EQC8"/>
<keyword evidence="10" id="KW-1185">Reference proteome</keyword>
<feature type="compositionally biased region" description="Polar residues" evidence="5">
    <location>
        <begin position="1"/>
        <end position="13"/>
    </location>
</feature>
<evidence type="ECO:0000256" key="5">
    <source>
        <dbReference type="SAM" id="MobiDB-lite"/>
    </source>
</evidence>
<gene>
    <name evidence="9" type="ORF">DQ392_10015</name>
</gene>
<evidence type="ECO:0000313" key="10">
    <source>
        <dbReference type="Proteomes" id="UP000253507"/>
    </source>
</evidence>
<proteinExistence type="predicted"/>
<dbReference type="InterPro" id="IPR039421">
    <property type="entry name" value="Type_1_exporter"/>
</dbReference>
<dbReference type="GO" id="GO:0005524">
    <property type="term" value="F:ATP binding"/>
    <property type="evidence" value="ECO:0007669"/>
    <property type="project" value="UniProtKB-KW"/>
</dbReference>
<dbReference type="InterPro" id="IPR027417">
    <property type="entry name" value="P-loop_NTPase"/>
</dbReference>
<evidence type="ECO:0000256" key="1">
    <source>
        <dbReference type="ARBA" id="ARBA00004651"/>
    </source>
</evidence>
<feature type="domain" description="ABC transporter" evidence="7">
    <location>
        <begin position="354"/>
        <end position="586"/>
    </location>
</feature>
<evidence type="ECO:0000259" key="8">
    <source>
        <dbReference type="PROSITE" id="PS50929"/>
    </source>
</evidence>
<dbReference type="CDD" id="cd07346">
    <property type="entry name" value="ABC_6TM_exporters"/>
    <property type="match status" value="1"/>
</dbReference>
<dbReference type="InterPro" id="IPR036640">
    <property type="entry name" value="ABC1_TM_sf"/>
</dbReference>
<dbReference type="GO" id="GO:0005886">
    <property type="term" value="C:plasma membrane"/>
    <property type="evidence" value="ECO:0007669"/>
    <property type="project" value="UniProtKB-SubCell"/>
</dbReference>
<protein>
    <submittedName>
        <fullName evidence="9">ABC transporter ATP-binding protein</fullName>
    </submittedName>
</protein>
<feature type="transmembrane region" description="Helical" evidence="6">
    <location>
        <begin position="182"/>
        <end position="200"/>
    </location>
</feature>
<feature type="region of interest" description="Disordered" evidence="5">
    <location>
        <begin position="1"/>
        <end position="32"/>
    </location>
</feature>
<dbReference type="SUPFAM" id="SSF90123">
    <property type="entry name" value="ABC transporter transmembrane region"/>
    <property type="match status" value="1"/>
</dbReference>
<dbReference type="EMBL" id="QOIM01000028">
    <property type="protein sequence ID" value="RCG20316.1"/>
    <property type="molecule type" value="Genomic_DNA"/>
</dbReference>
<dbReference type="SUPFAM" id="SSF52540">
    <property type="entry name" value="P-loop containing nucleoside triphosphate hydrolases"/>
    <property type="match status" value="1"/>
</dbReference>
<keyword evidence="3 6" id="KW-1133">Transmembrane helix</keyword>
<feature type="transmembrane region" description="Helical" evidence="6">
    <location>
        <begin position="83"/>
        <end position="101"/>
    </location>
</feature>
<comment type="caution">
    <text evidence="9">The sequence shown here is derived from an EMBL/GenBank/DDBJ whole genome shotgun (WGS) entry which is preliminary data.</text>
</comment>
<dbReference type="PROSITE" id="PS50929">
    <property type="entry name" value="ABC_TM1F"/>
    <property type="match status" value="1"/>
</dbReference>